<dbReference type="PANTHER" id="PTHR48090">
    <property type="entry name" value="UNDECAPRENYL-PHOSPHATE 4-DEOXY-4-FORMAMIDO-L-ARABINOSE TRANSFERASE-RELATED"/>
    <property type="match status" value="1"/>
</dbReference>
<evidence type="ECO:0000313" key="4">
    <source>
        <dbReference type="Proteomes" id="UP000824072"/>
    </source>
</evidence>
<reference evidence="3" key="2">
    <citation type="journal article" date="2021" name="PeerJ">
        <title>Extensive microbial diversity within the chicken gut microbiome revealed by metagenomics and culture.</title>
        <authorList>
            <person name="Gilroy R."/>
            <person name="Ravi A."/>
            <person name="Getino M."/>
            <person name="Pursley I."/>
            <person name="Horton D.L."/>
            <person name="Alikhan N.F."/>
            <person name="Baker D."/>
            <person name="Gharbi K."/>
            <person name="Hall N."/>
            <person name="Watson M."/>
            <person name="Adriaenssens E.M."/>
            <person name="Foster-Nyarko E."/>
            <person name="Jarju S."/>
            <person name="Secka A."/>
            <person name="Antonio M."/>
            <person name="Oren A."/>
            <person name="Chaudhuri R.R."/>
            <person name="La Ragione R."/>
            <person name="Hildebrand F."/>
            <person name="Pallen M.J."/>
        </authorList>
    </citation>
    <scope>NUCLEOTIDE SEQUENCE</scope>
    <source>
        <strain evidence="3">ChiHcec3-11533</strain>
    </source>
</reference>
<evidence type="ECO:0000259" key="2">
    <source>
        <dbReference type="Pfam" id="PF00535"/>
    </source>
</evidence>
<keyword evidence="1" id="KW-0812">Transmembrane</keyword>
<dbReference type="SUPFAM" id="SSF53448">
    <property type="entry name" value="Nucleotide-diphospho-sugar transferases"/>
    <property type="match status" value="1"/>
</dbReference>
<name>A0A9D1IA28_9FIRM</name>
<dbReference type="AlphaFoldDB" id="A0A9D1IA28"/>
<keyword evidence="1" id="KW-0472">Membrane</keyword>
<dbReference type="InterPro" id="IPR001173">
    <property type="entry name" value="Glyco_trans_2-like"/>
</dbReference>
<accession>A0A9D1IA28</accession>
<sequence>MSTKLITAIIPCYNEEEVLPLFYERICEVARRLAQAEFEFLFVNDGSKDRTLEILRALSRKDKRVRYLSFSRNFGKEAGMAAGLKEARGEYVVILDADLQHPPEFLPEMFSTLETGQFDCVGLYRKTRERGLRSALSRRFSKMIGRVSHMELRAGATDFRMMTRQVVDCILQMPEYNRFTKGIFGWVGFRTRWIGYENVERAAGKTKWSMMGLFRYAVQGITAFSTFPLTMASMMGILLCLLSVITALFHFFKALIWGDPVAGFPTLICVILFIGGIQLLCIGVLGEYMAKTYLETKRRPLYFVQETDQSQKNSEVVGNQFCHK</sequence>
<protein>
    <submittedName>
        <fullName evidence="3">Glycosyltransferase family 2 protein</fullName>
    </submittedName>
</protein>
<dbReference type="PANTHER" id="PTHR48090:SF8">
    <property type="entry name" value="GLYCOSYLTRANSFERASE CSBB-RELATED"/>
    <property type="match status" value="1"/>
</dbReference>
<feature type="transmembrane region" description="Helical" evidence="1">
    <location>
        <begin position="229"/>
        <end position="252"/>
    </location>
</feature>
<feature type="domain" description="Glycosyltransferase 2-like" evidence="2">
    <location>
        <begin position="8"/>
        <end position="170"/>
    </location>
</feature>
<dbReference type="EMBL" id="DVMU01000015">
    <property type="protein sequence ID" value="HIU33036.1"/>
    <property type="molecule type" value="Genomic_DNA"/>
</dbReference>
<dbReference type="CDD" id="cd04187">
    <property type="entry name" value="DPM1_like_bac"/>
    <property type="match status" value="1"/>
</dbReference>
<proteinExistence type="predicted"/>
<comment type="caution">
    <text evidence="3">The sequence shown here is derived from an EMBL/GenBank/DDBJ whole genome shotgun (WGS) entry which is preliminary data.</text>
</comment>
<evidence type="ECO:0000256" key="1">
    <source>
        <dbReference type="SAM" id="Phobius"/>
    </source>
</evidence>
<dbReference type="Proteomes" id="UP000824072">
    <property type="component" value="Unassembled WGS sequence"/>
</dbReference>
<dbReference type="GO" id="GO:0005886">
    <property type="term" value="C:plasma membrane"/>
    <property type="evidence" value="ECO:0007669"/>
    <property type="project" value="TreeGrafter"/>
</dbReference>
<organism evidence="3 4">
    <name type="scientific">Candidatus Pullichristensenella excrementigallinarum</name>
    <dbReference type="NCBI Taxonomy" id="2840907"/>
    <lineage>
        <taxon>Bacteria</taxon>
        <taxon>Bacillati</taxon>
        <taxon>Bacillota</taxon>
        <taxon>Clostridia</taxon>
        <taxon>Candidatus Pullichristensenella</taxon>
    </lineage>
</organism>
<dbReference type="InterPro" id="IPR029044">
    <property type="entry name" value="Nucleotide-diphossugar_trans"/>
</dbReference>
<gene>
    <name evidence="3" type="ORF">IAB02_00605</name>
</gene>
<evidence type="ECO:0000313" key="3">
    <source>
        <dbReference type="EMBL" id="HIU33036.1"/>
    </source>
</evidence>
<dbReference type="Pfam" id="PF00535">
    <property type="entry name" value="Glycos_transf_2"/>
    <property type="match status" value="1"/>
</dbReference>
<keyword evidence="1" id="KW-1133">Transmembrane helix</keyword>
<reference evidence="3" key="1">
    <citation type="submission" date="2020-10" db="EMBL/GenBank/DDBJ databases">
        <authorList>
            <person name="Gilroy R."/>
        </authorList>
    </citation>
    <scope>NUCLEOTIDE SEQUENCE</scope>
    <source>
        <strain evidence="3">ChiHcec3-11533</strain>
    </source>
</reference>
<feature type="non-terminal residue" evidence="3">
    <location>
        <position position="324"/>
    </location>
</feature>
<feature type="transmembrane region" description="Helical" evidence="1">
    <location>
        <begin position="264"/>
        <end position="290"/>
    </location>
</feature>
<dbReference type="Gene3D" id="3.90.550.10">
    <property type="entry name" value="Spore Coat Polysaccharide Biosynthesis Protein SpsA, Chain A"/>
    <property type="match status" value="1"/>
</dbReference>
<dbReference type="InterPro" id="IPR050256">
    <property type="entry name" value="Glycosyltransferase_2"/>
</dbReference>